<evidence type="ECO:0000313" key="3">
    <source>
        <dbReference type="Proteomes" id="UP000249081"/>
    </source>
</evidence>
<feature type="chain" id="PRO_5015909397" evidence="1">
    <location>
        <begin position="31"/>
        <end position="144"/>
    </location>
</feature>
<dbReference type="AlphaFoldDB" id="A0A2W4VRE4"/>
<organism evidence="2 3">
    <name type="scientific">Shackletoniella antarctica</name>
    <dbReference type="NCBI Taxonomy" id="268115"/>
    <lineage>
        <taxon>Bacteria</taxon>
        <taxon>Bacillati</taxon>
        <taxon>Cyanobacteriota</taxon>
        <taxon>Cyanophyceae</taxon>
        <taxon>Oculatellales</taxon>
        <taxon>Oculatellaceae</taxon>
        <taxon>Shackletoniella</taxon>
    </lineage>
</organism>
<evidence type="ECO:0000256" key="1">
    <source>
        <dbReference type="SAM" id="SignalP"/>
    </source>
</evidence>
<reference evidence="3" key="1">
    <citation type="submission" date="2018-04" db="EMBL/GenBank/DDBJ databases">
        <authorList>
            <person name="Cornet L."/>
        </authorList>
    </citation>
    <scope>NUCLEOTIDE SEQUENCE [LARGE SCALE GENOMIC DNA]</scope>
</reference>
<name>A0A2W4VRE4_9CYAN</name>
<sequence length="144" mass="15406">MNCSKRRFTFRFTACGGVGLALVAVTSCGASIDAAVGYGLRDRLSTWPGLAWLAPVTPIAEASQSGRSTLYLAGTVERQLPLVDQGLYELVDDSGAIWVLSATPAPPLGTAIAISANLQYEQILLRGQDIGEYYAEELERLPQD</sequence>
<comment type="caution">
    <text evidence="2">The sequence shown here is derived from an EMBL/GenBank/DDBJ whole genome shotgun (WGS) entry which is preliminary data.</text>
</comment>
<feature type="signal peptide" evidence="1">
    <location>
        <begin position="1"/>
        <end position="30"/>
    </location>
</feature>
<gene>
    <name evidence="2" type="ORF">DCF17_21065</name>
</gene>
<reference evidence="2 3" key="2">
    <citation type="submission" date="2018-06" db="EMBL/GenBank/DDBJ databases">
        <title>Metagenomic assembly of (sub)arctic Cyanobacteria and their associated microbiome from non-axenic cultures.</title>
        <authorList>
            <person name="Baurain D."/>
        </authorList>
    </citation>
    <scope>NUCLEOTIDE SEQUENCE [LARGE SCALE GENOMIC DNA]</scope>
    <source>
        <strain evidence="2">ULC041bin1</strain>
    </source>
</reference>
<dbReference type="PROSITE" id="PS51257">
    <property type="entry name" value="PROKAR_LIPOPROTEIN"/>
    <property type="match status" value="1"/>
</dbReference>
<keyword evidence="1" id="KW-0732">Signal</keyword>
<accession>A0A2W4VRE4</accession>
<protein>
    <submittedName>
        <fullName evidence="2">Uncharacterized protein</fullName>
    </submittedName>
</protein>
<dbReference type="EMBL" id="QBMN01000224">
    <property type="protein sequence ID" value="PZO34007.1"/>
    <property type="molecule type" value="Genomic_DNA"/>
</dbReference>
<dbReference type="Proteomes" id="UP000249081">
    <property type="component" value="Unassembled WGS sequence"/>
</dbReference>
<proteinExistence type="predicted"/>
<evidence type="ECO:0000313" key="2">
    <source>
        <dbReference type="EMBL" id="PZO34007.1"/>
    </source>
</evidence>